<feature type="domain" description="Phosphatidic acid phosphatase type 2/haloperoxidase" evidence="2">
    <location>
        <begin position="144"/>
        <end position="263"/>
    </location>
</feature>
<comment type="caution">
    <text evidence="3">The sequence shown here is derived from an EMBL/GenBank/DDBJ whole genome shotgun (WGS) entry which is preliminary data.</text>
</comment>
<dbReference type="InterPro" id="IPR026841">
    <property type="entry name" value="Aur1/Ipt1"/>
</dbReference>
<dbReference type="Proteomes" id="UP001597092">
    <property type="component" value="Unassembled WGS sequence"/>
</dbReference>
<dbReference type="GO" id="GO:0016020">
    <property type="term" value="C:membrane"/>
    <property type="evidence" value="ECO:0007669"/>
    <property type="project" value="UniProtKB-SubCell"/>
</dbReference>
<feature type="transmembrane region" description="Helical" evidence="1">
    <location>
        <begin position="144"/>
        <end position="162"/>
    </location>
</feature>
<protein>
    <submittedName>
        <fullName evidence="3">Phosphatase PAP2 family protein</fullName>
    </submittedName>
</protein>
<sequence>MALADVVFQLGLVVVAGHLLAMLFVVERSGRRRSRGLVSLVDRIRSNLTAVAPTLGALAAVLAVNKVVRDVGVELSWLIGINLTGNIYLLESQFVATIQRFAHPALTAYFGFVYVFGYTFLLTFPVLAYAICERARPLRVLFRAYILNYGIGLLCYVLFVAYGPRNFMPELVEPLLYASWPQSQLLVQQVNVNTNVFPSLHASLSATVALLAYRFRAVYARWLPVATALAVSITVSTMYLGIHWATDVVAGIVVAWVSVELAERTEEGTIREPLRRLQGRESEAVRR</sequence>
<dbReference type="InterPro" id="IPR036938">
    <property type="entry name" value="PAP2/HPO_sf"/>
</dbReference>
<feature type="transmembrane region" description="Helical" evidence="1">
    <location>
        <begin position="109"/>
        <end position="132"/>
    </location>
</feature>
<dbReference type="AlphaFoldDB" id="A0ABD6DRN0"/>
<keyword evidence="1" id="KW-1133">Transmembrane helix</keyword>
<dbReference type="SUPFAM" id="SSF48317">
    <property type="entry name" value="Acid phosphatase/Vanadium-dependent haloperoxidase"/>
    <property type="match status" value="1"/>
</dbReference>
<dbReference type="Pfam" id="PF14378">
    <property type="entry name" value="PAP2_3"/>
    <property type="match status" value="1"/>
</dbReference>
<organism evidence="3 4">
    <name type="scientific">Halobellus litoreus</name>
    <dbReference type="NCBI Taxonomy" id="755310"/>
    <lineage>
        <taxon>Archaea</taxon>
        <taxon>Methanobacteriati</taxon>
        <taxon>Methanobacteriota</taxon>
        <taxon>Stenosarchaea group</taxon>
        <taxon>Halobacteria</taxon>
        <taxon>Halobacteriales</taxon>
        <taxon>Haloferacaceae</taxon>
        <taxon>Halobellus</taxon>
    </lineage>
</organism>
<dbReference type="Gene3D" id="1.20.144.10">
    <property type="entry name" value="Phosphatidic acid phosphatase type 2/haloperoxidase"/>
    <property type="match status" value="1"/>
</dbReference>
<evidence type="ECO:0000259" key="2">
    <source>
        <dbReference type="SMART" id="SM00014"/>
    </source>
</evidence>
<accession>A0ABD6DRN0</accession>
<evidence type="ECO:0000256" key="1">
    <source>
        <dbReference type="SAM" id="Phobius"/>
    </source>
</evidence>
<dbReference type="EMBL" id="JBHUDP010000001">
    <property type="protein sequence ID" value="MFD1684030.1"/>
    <property type="molecule type" value="Genomic_DNA"/>
</dbReference>
<feature type="transmembrane region" description="Helical" evidence="1">
    <location>
        <begin position="6"/>
        <end position="26"/>
    </location>
</feature>
<feature type="transmembrane region" description="Helical" evidence="1">
    <location>
        <begin position="196"/>
        <end position="215"/>
    </location>
</feature>
<proteinExistence type="predicted"/>
<dbReference type="InterPro" id="IPR000326">
    <property type="entry name" value="PAP2/HPO"/>
</dbReference>
<evidence type="ECO:0000313" key="4">
    <source>
        <dbReference type="Proteomes" id="UP001597092"/>
    </source>
</evidence>
<reference evidence="3 4" key="1">
    <citation type="journal article" date="2019" name="Int. J. Syst. Evol. Microbiol.">
        <title>The Global Catalogue of Microorganisms (GCM) 10K type strain sequencing project: providing services to taxonomists for standard genome sequencing and annotation.</title>
        <authorList>
            <consortium name="The Broad Institute Genomics Platform"/>
            <consortium name="The Broad Institute Genome Sequencing Center for Infectious Disease"/>
            <person name="Wu L."/>
            <person name="Ma J."/>
        </authorList>
    </citation>
    <scope>NUCLEOTIDE SEQUENCE [LARGE SCALE GENOMIC DNA]</scope>
    <source>
        <strain evidence="3 4">CGMCC 1.10387</strain>
    </source>
</reference>
<keyword evidence="1" id="KW-0812">Transmembrane</keyword>
<evidence type="ECO:0000313" key="3">
    <source>
        <dbReference type="EMBL" id="MFD1684030.1"/>
    </source>
</evidence>
<keyword evidence="1" id="KW-0472">Membrane</keyword>
<name>A0ABD6DRN0_9EURY</name>
<gene>
    <name evidence="3" type="ORF">ACFSAS_00200</name>
</gene>
<dbReference type="RefSeq" id="WP_256308463.1">
    <property type="nucleotide sequence ID" value="NZ_JANHAW010000002.1"/>
</dbReference>
<feature type="transmembrane region" description="Helical" evidence="1">
    <location>
        <begin position="222"/>
        <end position="242"/>
    </location>
</feature>
<dbReference type="CDD" id="cd03386">
    <property type="entry name" value="PAP2_Aur1_like"/>
    <property type="match status" value="1"/>
</dbReference>
<dbReference type="SMART" id="SM00014">
    <property type="entry name" value="acidPPc"/>
    <property type="match status" value="1"/>
</dbReference>
<keyword evidence="4" id="KW-1185">Reference proteome</keyword>